<dbReference type="GO" id="GO:0051701">
    <property type="term" value="P:biological process involved in interaction with host"/>
    <property type="evidence" value="ECO:0007669"/>
    <property type="project" value="TreeGrafter"/>
</dbReference>
<comment type="similarity">
    <text evidence="3 11">Belongs to the long-chain O-acyltransferase family.</text>
</comment>
<dbReference type="EMBL" id="JAAXOS010000010">
    <property type="protein sequence ID" value="NKY28743.1"/>
    <property type="molecule type" value="Genomic_DNA"/>
</dbReference>
<evidence type="ECO:0000259" key="13">
    <source>
        <dbReference type="Pfam" id="PF06974"/>
    </source>
</evidence>
<evidence type="ECO:0000313" key="14">
    <source>
        <dbReference type="EMBL" id="NKY28743.1"/>
    </source>
</evidence>
<proteinExistence type="inferred from homology"/>
<evidence type="ECO:0000256" key="9">
    <source>
        <dbReference type="ARBA" id="ARBA00023315"/>
    </source>
</evidence>
<evidence type="ECO:0000256" key="8">
    <source>
        <dbReference type="ARBA" id="ARBA00023098"/>
    </source>
</evidence>
<feature type="domain" description="O-acyltransferase WSD1 C-terminal" evidence="13">
    <location>
        <begin position="294"/>
        <end position="438"/>
    </location>
</feature>
<sequence>MTELRPLDSGFMELEDSDRHISLGIGAVAIISGAPPARGEFGRILARGVQQNARLRQKVRRAPLDLATPVWEDDPNFDLAHHIRWTALPTPGDERALCELVATELEERLDRDHPLWQCVVVEHLAGDRWALLVKAHHSLVDGVSGLSVFRSLCDAVPGEAENAAPEPRSRAEMRWLDVVRGVTRLPVVVPRSVAAMTRGLTPVVSAVVSPAAECSLNGPIGRQRRYVVARAALSDVHEIRAAFDVTVNDVVLAAVAAAYRDLLVGRAERPAPDKLRVLIPVSMRSEQARSTLDNRVSAMLPFLPIDVADPVERLDVIRRRMTGHKSRGEAQAENSVLALAGRLPFAPIAWSLRLLARFPQRTVAALVTNVPGPRERLTVRGHAVTELLPATPIAMRLRTGIAVLSYAGQLTFGITGDYDTAPDIAVLAEGIEREIKRLRERAGIRRPSRPEVTGP</sequence>
<reference evidence="14 15" key="1">
    <citation type="submission" date="2020-04" db="EMBL/GenBank/DDBJ databases">
        <title>MicrobeNet Type strains.</title>
        <authorList>
            <person name="Nicholson A.C."/>
        </authorList>
    </citation>
    <scope>NUCLEOTIDE SEQUENCE [LARGE SCALE GENOMIC DNA]</scope>
    <source>
        <strain evidence="14 15">DSM 44956</strain>
    </source>
</reference>
<keyword evidence="5 11" id="KW-0444">Lipid biosynthesis</keyword>
<comment type="catalytic activity">
    <reaction evidence="10 11">
        <text>an acyl-CoA + a 1,2-diacyl-sn-glycerol = a triacyl-sn-glycerol + CoA</text>
        <dbReference type="Rhea" id="RHEA:10868"/>
        <dbReference type="ChEBI" id="CHEBI:17815"/>
        <dbReference type="ChEBI" id="CHEBI:57287"/>
        <dbReference type="ChEBI" id="CHEBI:58342"/>
        <dbReference type="ChEBI" id="CHEBI:64615"/>
        <dbReference type="EC" id="2.3.1.20"/>
    </reaction>
</comment>
<keyword evidence="7 11" id="KW-0319">Glycerol metabolism</keyword>
<keyword evidence="9 11" id="KW-0012">Acyltransferase</keyword>
<evidence type="ECO:0000256" key="7">
    <source>
        <dbReference type="ARBA" id="ARBA00022798"/>
    </source>
</evidence>
<accession>A0A7X6L6H5</accession>
<comment type="pathway">
    <text evidence="1 11">Glycerolipid metabolism; triacylglycerol biosynthesis.</text>
</comment>
<dbReference type="Pfam" id="PF03007">
    <property type="entry name" value="WS_DGAT_cat"/>
    <property type="match status" value="1"/>
</dbReference>
<dbReference type="InterPro" id="IPR004255">
    <property type="entry name" value="O-acyltransferase_WSD1_N"/>
</dbReference>
<dbReference type="GO" id="GO:0004144">
    <property type="term" value="F:diacylglycerol O-acyltransferase activity"/>
    <property type="evidence" value="ECO:0007669"/>
    <property type="project" value="UniProtKB-EC"/>
</dbReference>
<comment type="caution">
    <text evidence="14">The sequence shown here is derived from an EMBL/GenBank/DDBJ whole genome shotgun (WGS) entry which is preliminary data.</text>
</comment>
<evidence type="ECO:0000256" key="2">
    <source>
        <dbReference type="ARBA" id="ARBA00005189"/>
    </source>
</evidence>
<dbReference type="GO" id="GO:0071731">
    <property type="term" value="P:response to nitric oxide"/>
    <property type="evidence" value="ECO:0007669"/>
    <property type="project" value="TreeGrafter"/>
</dbReference>
<dbReference type="AlphaFoldDB" id="A0A7X6L6H5"/>
<evidence type="ECO:0000256" key="11">
    <source>
        <dbReference type="RuleBase" id="RU361241"/>
    </source>
</evidence>
<dbReference type="GO" id="GO:0005886">
    <property type="term" value="C:plasma membrane"/>
    <property type="evidence" value="ECO:0007669"/>
    <property type="project" value="TreeGrafter"/>
</dbReference>
<feature type="domain" description="O-acyltransferase WSD1-like N-terminal" evidence="12">
    <location>
        <begin position="4"/>
        <end position="251"/>
    </location>
</feature>
<evidence type="ECO:0000256" key="10">
    <source>
        <dbReference type="ARBA" id="ARBA00048109"/>
    </source>
</evidence>
<keyword evidence="8 11" id="KW-0443">Lipid metabolism</keyword>
<keyword evidence="6 11" id="KW-0808">Transferase</keyword>
<dbReference type="PANTHER" id="PTHR31650">
    <property type="entry name" value="O-ACYLTRANSFERASE (WSD1-LIKE) FAMILY PROTEIN"/>
    <property type="match status" value="1"/>
</dbReference>
<dbReference type="Pfam" id="PF06974">
    <property type="entry name" value="WS_DGAT_C"/>
    <property type="match status" value="1"/>
</dbReference>
<organism evidence="14 15">
    <name type="scientific">Nocardia gamkensis</name>
    <dbReference type="NCBI Taxonomy" id="352869"/>
    <lineage>
        <taxon>Bacteria</taxon>
        <taxon>Bacillati</taxon>
        <taxon>Actinomycetota</taxon>
        <taxon>Actinomycetes</taxon>
        <taxon>Mycobacteriales</taxon>
        <taxon>Nocardiaceae</taxon>
        <taxon>Nocardia</taxon>
    </lineage>
</organism>
<dbReference type="PANTHER" id="PTHR31650:SF1">
    <property type="entry name" value="WAX ESTER SYNTHASE_DIACYLGLYCEROL ACYLTRANSFERASE 4-RELATED"/>
    <property type="match status" value="1"/>
</dbReference>
<evidence type="ECO:0000256" key="3">
    <source>
        <dbReference type="ARBA" id="ARBA00009587"/>
    </source>
</evidence>
<evidence type="ECO:0000256" key="6">
    <source>
        <dbReference type="ARBA" id="ARBA00022679"/>
    </source>
</evidence>
<dbReference type="InterPro" id="IPR009721">
    <property type="entry name" value="O-acyltransferase_WSD1_C"/>
</dbReference>
<evidence type="ECO:0000313" key="15">
    <source>
        <dbReference type="Proteomes" id="UP000540698"/>
    </source>
</evidence>
<dbReference type="GO" id="GO:0019432">
    <property type="term" value="P:triglyceride biosynthetic process"/>
    <property type="evidence" value="ECO:0007669"/>
    <property type="project" value="UniProtKB-UniPathway"/>
</dbReference>
<dbReference type="InterPro" id="IPR023213">
    <property type="entry name" value="CAT-like_dom_sf"/>
</dbReference>
<dbReference type="NCBIfam" id="TIGR02946">
    <property type="entry name" value="acyl_WS_DGAT"/>
    <property type="match status" value="1"/>
</dbReference>
<dbReference type="RefSeq" id="WP_062969187.1">
    <property type="nucleotide sequence ID" value="NZ_JAAXOS010000010.1"/>
</dbReference>
<dbReference type="Gene3D" id="3.30.559.10">
    <property type="entry name" value="Chloramphenicol acetyltransferase-like domain"/>
    <property type="match status" value="1"/>
</dbReference>
<dbReference type="GO" id="GO:0001666">
    <property type="term" value="P:response to hypoxia"/>
    <property type="evidence" value="ECO:0007669"/>
    <property type="project" value="TreeGrafter"/>
</dbReference>
<dbReference type="Proteomes" id="UP000540698">
    <property type="component" value="Unassembled WGS sequence"/>
</dbReference>
<comment type="pathway">
    <text evidence="2">Lipid metabolism.</text>
</comment>
<keyword evidence="15" id="KW-1185">Reference proteome</keyword>
<evidence type="ECO:0000256" key="1">
    <source>
        <dbReference type="ARBA" id="ARBA00004771"/>
    </source>
</evidence>
<evidence type="ECO:0000259" key="12">
    <source>
        <dbReference type="Pfam" id="PF03007"/>
    </source>
</evidence>
<dbReference type="SUPFAM" id="SSF52777">
    <property type="entry name" value="CoA-dependent acyltransferases"/>
    <property type="match status" value="1"/>
</dbReference>
<dbReference type="EC" id="2.3.1.20" evidence="4 11"/>
<dbReference type="GO" id="GO:0006071">
    <property type="term" value="P:glycerol metabolic process"/>
    <property type="evidence" value="ECO:0007669"/>
    <property type="project" value="UniProtKB-KW"/>
</dbReference>
<evidence type="ECO:0000256" key="5">
    <source>
        <dbReference type="ARBA" id="ARBA00022516"/>
    </source>
</evidence>
<evidence type="ECO:0000256" key="4">
    <source>
        <dbReference type="ARBA" id="ARBA00013244"/>
    </source>
</evidence>
<gene>
    <name evidence="14" type="ORF">HGB38_21360</name>
</gene>
<dbReference type="InterPro" id="IPR045034">
    <property type="entry name" value="O-acyltransferase_WSD1-like"/>
</dbReference>
<protein>
    <recommendedName>
        <fullName evidence="4 11">Diacylglycerol O-acyltransferase</fullName>
        <ecNumber evidence="4 11">2.3.1.20</ecNumber>
    </recommendedName>
</protein>
<dbReference type="UniPathway" id="UPA00282"/>
<dbReference type="InterPro" id="IPR014292">
    <property type="entry name" value="Acyl_transf_WS/DGAT"/>
</dbReference>
<name>A0A7X6L6H5_9NOCA</name>